<keyword evidence="5" id="KW-1185">Reference proteome</keyword>
<reference evidence="4 5" key="1">
    <citation type="submission" date="2019-06" db="EMBL/GenBank/DDBJ databases">
        <title>Whole genome shotgun sequence of Glutamicibacter uratoxydans NBRC 15515.</title>
        <authorList>
            <person name="Hosoyama A."/>
            <person name="Uohara A."/>
            <person name="Ohji S."/>
            <person name="Ichikawa N."/>
        </authorList>
    </citation>
    <scope>NUCLEOTIDE SEQUENCE [LARGE SCALE GENOMIC DNA]</scope>
    <source>
        <strain evidence="4 5">NBRC 15515</strain>
    </source>
</reference>
<evidence type="ECO:0000256" key="2">
    <source>
        <dbReference type="ARBA" id="ARBA00023315"/>
    </source>
</evidence>
<dbReference type="InterPro" id="IPR050832">
    <property type="entry name" value="Bact_Acetyltransf"/>
</dbReference>
<dbReference type="Gene3D" id="3.40.630.30">
    <property type="match status" value="1"/>
</dbReference>
<dbReference type="OrthoDB" id="9799092at2"/>
<protein>
    <submittedName>
        <fullName evidence="4">GNAT family N-acetyltransferase</fullName>
    </submittedName>
</protein>
<comment type="caution">
    <text evidence="4">The sequence shown here is derived from an EMBL/GenBank/DDBJ whole genome shotgun (WGS) entry which is preliminary data.</text>
</comment>
<dbReference type="PANTHER" id="PTHR43877:SF2">
    <property type="entry name" value="AMINOALKYLPHOSPHONATE N-ACETYLTRANSFERASE-RELATED"/>
    <property type="match status" value="1"/>
</dbReference>
<accession>A0A4Y4DRW9</accession>
<organism evidence="4 5">
    <name type="scientific">Glutamicibacter uratoxydans</name>
    <name type="common">Arthrobacter uratoxydans</name>
    <dbReference type="NCBI Taxonomy" id="43667"/>
    <lineage>
        <taxon>Bacteria</taxon>
        <taxon>Bacillati</taxon>
        <taxon>Actinomycetota</taxon>
        <taxon>Actinomycetes</taxon>
        <taxon>Micrococcales</taxon>
        <taxon>Micrococcaceae</taxon>
        <taxon>Glutamicibacter</taxon>
    </lineage>
</organism>
<keyword evidence="1 4" id="KW-0808">Transferase</keyword>
<evidence type="ECO:0000259" key="3">
    <source>
        <dbReference type="PROSITE" id="PS51186"/>
    </source>
</evidence>
<evidence type="ECO:0000256" key="1">
    <source>
        <dbReference type="ARBA" id="ARBA00022679"/>
    </source>
</evidence>
<dbReference type="InterPro" id="IPR016181">
    <property type="entry name" value="Acyl_CoA_acyltransferase"/>
</dbReference>
<dbReference type="EMBL" id="BJNY01000004">
    <property type="protein sequence ID" value="GED05251.1"/>
    <property type="molecule type" value="Genomic_DNA"/>
</dbReference>
<gene>
    <name evidence="4" type="ORF">AUR04nite_07830</name>
</gene>
<evidence type="ECO:0000313" key="4">
    <source>
        <dbReference type="EMBL" id="GED05251.1"/>
    </source>
</evidence>
<feature type="domain" description="N-acetyltransferase" evidence="3">
    <location>
        <begin position="6"/>
        <end position="160"/>
    </location>
</feature>
<dbReference type="PANTHER" id="PTHR43877">
    <property type="entry name" value="AMINOALKYLPHOSPHONATE N-ACETYLTRANSFERASE-RELATED-RELATED"/>
    <property type="match status" value="1"/>
</dbReference>
<dbReference type="Proteomes" id="UP000316612">
    <property type="component" value="Unassembled WGS sequence"/>
</dbReference>
<keyword evidence="2" id="KW-0012">Acyltransferase</keyword>
<dbReference type="InterPro" id="IPR000182">
    <property type="entry name" value="GNAT_dom"/>
</dbReference>
<dbReference type="Pfam" id="PF00583">
    <property type="entry name" value="Acetyltransf_1"/>
    <property type="match status" value="1"/>
</dbReference>
<dbReference type="GO" id="GO:0016747">
    <property type="term" value="F:acyltransferase activity, transferring groups other than amino-acyl groups"/>
    <property type="evidence" value="ECO:0007669"/>
    <property type="project" value="InterPro"/>
</dbReference>
<dbReference type="CDD" id="cd04301">
    <property type="entry name" value="NAT_SF"/>
    <property type="match status" value="1"/>
</dbReference>
<dbReference type="SUPFAM" id="SSF55729">
    <property type="entry name" value="Acyl-CoA N-acyltransferases (Nat)"/>
    <property type="match status" value="1"/>
</dbReference>
<dbReference type="RefSeq" id="WP_141362144.1">
    <property type="nucleotide sequence ID" value="NZ_BAAAJL010000001.1"/>
</dbReference>
<name>A0A4Y4DRW9_GLUUR</name>
<sequence>MEQVQATIRRRAAEDYDGCTRVLRAVFATSDYPSRWPQDPVAWLNPDGIRAAWVAGGQNGEILGHIAVYEHREDPKIAMVTRLFVDPQVRGQGLGLGAELLRATQRWAKEQHLELQLDVVQTSTPAVNLYEREGWQYLRLQQADWIDRSGRHPMMRIYAAPTA</sequence>
<dbReference type="AlphaFoldDB" id="A0A4Y4DRW9"/>
<evidence type="ECO:0000313" key="5">
    <source>
        <dbReference type="Proteomes" id="UP000316612"/>
    </source>
</evidence>
<dbReference type="PROSITE" id="PS51186">
    <property type="entry name" value="GNAT"/>
    <property type="match status" value="1"/>
</dbReference>
<proteinExistence type="predicted"/>